<dbReference type="InterPro" id="IPR050238">
    <property type="entry name" value="DNA_Rep/Repair_Clamp_Loader"/>
</dbReference>
<dbReference type="Proteomes" id="UP000595437">
    <property type="component" value="Chromosome 12"/>
</dbReference>
<keyword evidence="4" id="KW-1185">Reference proteome</keyword>
<evidence type="ECO:0000313" key="3">
    <source>
        <dbReference type="EMBL" id="QQP37264.1"/>
    </source>
</evidence>
<sequence>VNPSDVGIYDRVVIQELIKNTASSQQIHGSDSGKADFKVVILTEVDKLTKDAQHALRRTMEKYTSTCRLILCANSTSKVIPAIRSRAQHCGSDSDHHLRGKERRLPTPTRTGKEDCGEITKESE</sequence>
<keyword evidence="1" id="KW-0235">DNA replication</keyword>
<dbReference type="GO" id="GO:0006281">
    <property type="term" value="P:DNA repair"/>
    <property type="evidence" value="ECO:0007669"/>
    <property type="project" value="TreeGrafter"/>
</dbReference>
<organism evidence="3 4">
    <name type="scientific">Caligus rogercresseyi</name>
    <name type="common">Sea louse</name>
    <dbReference type="NCBI Taxonomy" id="217165"/>
    <lineage>
        <taxon>Eukaryota</taxon>
        <taxon>Metazoa</taxon>
        <taxon>Ecdysozoa</taxon>
        <taxon>Arthropoda</taxon>
        <taxon>Crustacea</taxon>
        <taxon>Multicrustacea</taxon>
        <taxon>Hexanauplia</taxon>
        <taxon>Copepoda</taxon>
        <taxon>Siphonostomatoida</taxon>
        <taxon>Caligidae</taxon>
        <taxon>Caligus</taxon>
    </lineage>
</organism>
<dbReference type="GO" id="GO:0005663">
    <property type="term" value="C:DNA replication factor C complex"/>
    <property type="evidence" value="ECO:0007669"/>
    <property type="project" value="TreeGrafter"/>
</dbReference>
<dbReference type="GO" id="GO:0003689">
    <property type="term" value="F:DNA clamp loader activity"/>
    <property type="evidence" value="ECO:0007669"/>
    <property type="project" value="TreeGrafter"/>
</dbReference>
<protein>
    <submittedName>
        <fullName evidence="3">Replication factor C subunit 3</fullName>
    </submittedName>
</protein>
<dbReference type="AlphaFoldDB" id="A0A7T8GT01"/>
<dbReference type="PANTHER" id="PTHR11669">
    <property type="entry name" value="REPLICATION FACTOR C / DNA POLYMERASE III GAMMA-TAU SUBUNIT"/>
    <property type="match status" value="1"/>
</dbReference>
<dbReference type="PANTHER" id="PTHR11669:SF1">
    <property type="entry name" value="REPLICATION FACTOR C SUBUNIT 3"/>
    <property type="match status" value="1"/>
</dbReference>
<reference evidence="4" key="1">
    <citation type="submission" date="2021-01" db="EMBL/GenBank/DDBJ databases">
        <title>Caligus Genome Assembly.</title>
        <authorList>
            <person name="Gallardo-Escarate C."/>
        </authorList>
    </citation>
    <scope>NUCLEOTIDE SEQUENCE [LARGE SCALE GENOMIC DNA]</scope>
</reference>
<gene>
    <name evidence="3" type="ORF">FKW44_017474</name>
</gene>
<dbReference type="GO" id="GO:0005634">
    <property type="term" value="C:nucleus"/>
    <property type="evidence" value="ECO:0007669"/>
    <property type="project" value="TreeGrafter"/>
</dbReference>
<feature type="non-terminal residue" evidence="3">
    <location>
        <position position="1"/>
    </location>
</feature>
<accession>A0A7T8GT01</accession>
<dbReference type="Pfam" id="PF13177">
    <property type="entry name" value="DNA_pol3_delta2"/>
    <property type="match status" value="1"/>
</dbReference>
<proteinExistence type="predicted"/>
<evidence type="ECO:0000313" key="4">
    <source>
        <dbReference type="Proteomes" id="UP000595437"/>
    </source>
</evidence>
<dbReference type="Gene3D" id="3.40.50.300">
    <property type="entry name" value="P-loop containing nucleotide triphosphate hydrolases"/>
    <property type="match status" value="1"/>
</dbReference>
<name>A0A7T8GT01_CALRO</name>
<evidence type="ECO:0000256" key="1">
    <source>
        <dbReference type="ARBA" id="ARBA00022705"/>
    </source>
</evidence>
<dbReference type="InterPro" id="IPR027417">
    <property type="entry name" value="P-loop_NTPase"/>
</dbReference>
<evidence type="ECO:0000256" key="2">
    <source>
        <dbReference type="SAM" id="MobiDB-lite"/>
    </source>
</evidence>
<dbReference type="EMBL" id="CP045901">
    <property type="protein sequence ID" value="QQP37264.1"/>
    <property type="molecule type" value="Genomic_DNA"/>
</dbReference>
<feature type="region of interest" description="Disordered" evidence="2">
    <location>
        <begin position="89"/>
        <end position="124"/>
    </location>
</feature>
<dbReference type="OrthoDB" id="761538at2759"/>
<feature type="compositionally biased region" description="Basic and acidic residues" evidence="2">
    <location>
        <begin position="111"/>
        <end position="124"/>
    </location>
</feature>
<feature type="non-terminal residue" evidence="3">
    <location>
        <position position="124"/>
    </location>
</feature>
<dbReference type="SUPFAM" id="SSF52540">
    <property type="entry name" value="P-loop containing nucleoside triphosphate hydrolases"/>
    <property type="match status" value="1"/>
</dbReference>
<dbReference type="GO" id="GO:0006261">
    <property type="term" value="P:DNA-templated DNA replication"/>
    <property type="evidence" value="ECO:0007669"/>
    <property type="project" value="TreeGrafter"/>
</dbReference>